<dbReference type="AlphaFoldDB" id="L8JRJ1"/>
<feature type="transmembrane region" description="Helical" evidence="1">
    <location>
        <begin position="6"/>
        <end position="25"/>
    </location>
</feature>
<accession>L8JRJ1</accession>
<keyword evidence="3" id="KW-1185">Reference proteome</keyword>
<evidence type="ECO:0000256" key="1">
    <source>
        <dbReference type="SAM" id="Phobius"/>
    </source>
</evidence>
<organism evidence="2 3">
    <name type="scientific">Fulvivirga imtechensis AK7</name>
    <dbReference type="NCBI Taxonomy" id="1237149"/>
    <lineage>
        <taxon>Bacteria</taxon>
        <taxon>Pseudomonadati</taxon>
        <taxon>Bacteroidota</taxon>
        <taxon>Cytophagia</taxon>
        <taxon>Cytophagales</taxon>
        <taxon>Fulvivirgaceae</taxon>
        <taxon>Fulvivirga</taxon>
    </lineage>
</organism>
<evidence type="ECO:0000313" key="3">
    <source>
        <dbReference type="Proteomes" id="UP000011135"/>
    </source>
</evidence>
<dbReference type="Proteomes" id="UP000011135">
    <property type="component" value="Unassembled WGS sequence"/>
</dbReference>
<keyword evidence="1" id="KW-0812">Transmembrane</keyword>
<keyword evidence="1" id="KW-0472">Membrane</keyword>
<gene>
    <name evidence="2" type="ORF">C900_03396</name>
</gene>
<reference evidence="2 3" key="1">
    <citation type="submission" date="2012-12" db="EMBL/GenBank/DDBJ databases">
        <title>Genome assembly of Fulvivirga imtechensis AK7.</title>
        <authorList>
            <person name="Nupur N."/>
            <person name="Khatri I."/>
            <person name="Kumar R."/>
            <person name="Subramanian S."/>
            <person name="Pinnaka A."/>
        </authorList>
    </citation>
    <scope>NUCLEOTIDE SEQUENCE [LARGE SCALE GENOMIC DNA]</scope>
    <source>
        <strain evidence="2 3">AK7</strain>
    </source>
</reference>
<protein>
    <submittedName>
        <fullName evidence="2">Uncharacterized protein</fullName>
    </submittedName>
</protein>
<sequence length="47" mass="5371">MGKVEVLLAIIVIGWSFISFGRNRLTVEAYTYSVSFETEALRVDPYE</sequence>
<keyword evidence="1" id="KW-1133">Transmembrane helix</keyword>
<name>L8JRJ1_9BACT</name>
<comment type="caution">
    <text evidence="2">The sequence shown here is derived from an EMBL/GenBank/DDBJ whole genome shotgun (WGS) entry which is preliminary data.</text>
</comment>
<proteinExistence type="predicted"/>
<dbReference type="EMBL" id="AMZN01000049">
    <property type="protein sequence ID" value="ELR70788.1"/>
    <property type="molecule type" value="Genomic_DNA"/>
</dbReference>
<dbReference type="STRING" id="1237149.C900_03396"/>
<evidence type="ECO:0000313" key="2">
    <source>
        <dbReference type="EMBL" id="ELR70788.1"/>
    </source>
</evidence>